<protein>
    <recommendedName>
        <fullName evidence="4">Polyketide cyclase/dehydrase</fullName>
    </recommendedName>
</protein>
<gene>
    <name evidence="2" type="ORF">Amme_015_060</name>
</gene>
<comment type="caution">
    <text evidence="2">The sequence shown here is derived from an EMBL/GenBank/DDBJ whole genome shotgun (WGS) entry which is preliminary data.</text>
</comment>
<organism evidence="2 3">
    <name type="scientific">Acidomonas methanolica NBRC 104435</name>
    <dbReference type="NCBI Taxonomy" id="1231351"/>
    <lineage>
        <taxon>Bacteria</taxon>
        <taxon>Pseudomonadati</taxon>
        <taxon>Pseudomonadota</taxon>
        <taxon>Alphaproteobacteria</taxon>
        <taxon>Acetobacterales</taxon>
        <taxon>Acetobacteraceae</taxon>
        <taxon>Acidomonas</taxon>
    </lineage>
</organism>
<dbReference type="SUPFAM" id="SSF55961">
    <property type="entry name" value="Bet v1-like"/>
    <property type="match status" value="1"/>
</dbReference>
<proteinExistence type="predicted"/>
<feature type="signal peptide" evidence="1">
    <location>
        <begin position="1"/>
        <end position="24"/>
    </location>
</feature>
<accession>A0A023D229</accession>
<feature type="chain" id="PRO_5030001281" description="Polyketide cyclase/dehydrase" evidence="1">
    <location>
        <begin position="25"/>
        <end position="161"/>
    </location>
</feature>
<evidence type="ECO:0008006" key="4">
    <source>
        <dbReference type="Google" id="ProtNLM"/>
    </source>
</evidence>
<evidence type="ECO:0000256" key="1">
    <source>
        <dbReference type="SAM" id="SignalP"/>
    </source>
</evidence>
<dbReference type="Pfam" id="PF10604">
    <property type="entry name" value="Polyketide_cyc2"/>
    <property type="match status" value="1"/>
</dbReference>
<dbReference type="EMBL" id="BAND01000015">
    <property type="protein sequence ID" value="GAJ28193.1"/>
    <property type="molecule type" value="Genomic_DNA"/>
</dbReference>
<reference evidence="2 3" key="2">
    <citation type="journal article" date="2014" name="FEMS Microbiol. Lett.">
        <title>Draft genomic DNA sequence of the facultatively methylotrophic bacterium Acidomonas methanolica type strain MB58.</title>
        <authorList>
            <person name="Higashiura N."/>
            <person name="Hadano H."/>
            <person name="Hirakawa H."/>
            <person name="Matsutani M."/>
            <person name="Takabe S."/>
            <person name="Matsushita K."/>
            <person name="Azuma Y."/>
        </authorList>
    </citation>
    <scope>NUCLEOTIDE SEQUENCE [LARGE SCALE GENOMIC DNA]</scope>
    <source>
        <strain evidence="2 3">MB58</strain>
    </source>
</reference>
<keyword evidence="1" id="KW-0732">Signal</keyword>
<dbReference type="CDD" id="cd07821">
    <property type="entry name" value="PYR_PYL_RCAR_like"/>
    <property type="match status" value="1"/>
</dbReference>
<name>A0A023D229_ACIMT</name>
<keyword evidence="3" id="KW-1185">Reference proteome</keyword>
<dbReference type="AlphaFoldDB" id="A0A023D229"/>
<reference evidence="3" key="1">
    <citation type="journal article" date="2014" name="FEMS Microbiol. Lett.">
        <title>Draft Genomic DNA Sequence of the Facultatively Methylotrophic Bacterium Acidomonas methanolica type strain MB58.</title>
        <authorList>
            <person name="Higashiura N."/>
            <person name="Hadano H."/>
            <person name="Hirakawa H."/>
            <person name="Matsutani M."/>
            <person name="Takabe S."/>
            <person name="Matsushita K."/>
            <person name="Azuma Y."/>
        </authorList>
    </citation>
    <scope>NUCLEOTIDE SEQUENCE [LARGE SCALE GENOMIC DNA]</scope>
    <source>
        <strain evidence="3">MB58</strain>
    </source>
</reference>
<evidence type="ECO:0000313" key="2">
    <source>
        <dbReference type="EMBL" id="GAJ28193.1"/>
    </source>
</evidence>
<dbReference type="InterPro" id="IPR023393">
    <property type="entry name" value="START-like_dom_sf"/>
</dbReference>
<dbReference type="PANTHER" id="PTHR39332">
    <property type="entry name" value="BLL4707 PROTEIN"/>
    <property type="match status" value="1"/>
</dbReference>
<sequence>MKSMSRKLIAPLTVAAMAAAPAYALDVTRTETIAAPPAKVWAAIAPFCSIGDWHPAIAKCTLVDAGGHPQRDLALKGGGEIVEQQVFIDDAKMTYTYIIVKGPLPVANYQSSLTVLPDGKGSKLVWTGTFDAKGATDAKAKDVIAGIYESGLKGIAAKVAQ</sequence>
<evidence type="ECO:0000313" key="3">
    <source>
        <dbReference type="Proteomes" id="UP000019760"/>
    </source>
</evidence>
<dbReference type="PANTHER" id="PTHR39332:SF7">
    <property type="entry name" value="SRPBCC FAMILY PROTEIN"/>
    <property type="match status" value="1"/>
</dbReference>
<dbReference type="Proteomes" id="UP000019760">
    <property type="component" value="Unassembled WGS sequence"/>
</dbReference>
<dbReference type="Gene3D" id="3.30.530.20">
    <property type="match status" value="1"/>
</dbReference>
<dbReference type="InterPro" id="IPR019587">
    <property type="entry name" value="Polyketide_cyclase/dehydratase"/>
</dbReference>